<evidence type="ECO:0000313" key="2">
    <source>
        <dbReference type="EMBL" id="EYD75059.1"/>
    </source>
</evidence>
<dbReference type="EMBL" id="AOSK01000094">
    <property type="protein sequence ID" value="EYD75059.1"/>
    <property type="molecule type" value="Genomic_DNA"/>
</dbReference>
<dbReference type="STRING" id="442562.Rumeso_03387"/>
<feature type="region of interest" description="Disordered" evidence="1">
    <location>
        <begin position="34"/>
        <end position="54"/>
    </location>
</feature>
<sequence length="54" mass="6000">MAMSNRLDSLRDGLRTYRAPRLIVLGRMVELTASGSRLGREGKGHQSSDSSRRP</sequence>
<keyword evidence="3" id="KW-1185">Reference proteome</keyword>
<reference evidence="2 3" key="1">
    <citation type="submission" date="2013-02" db="EMBL/GenBank/DDBJ databases">
        <authorList>
            <person name="Fiebig A."/>
            <person name="Goeker M."/>
            <person name="Klenk H.-P.P."/>
        </authorList>
    </citation>
    <scope>NUCLEOTIDE SEQUENCE [LARGE SCALE GENOMIC DNA]</scope>
    <source>
        <strain evidence="2 3">DSM 19309</strain>
    </source>
</reference>
<protein>
    <submittedName>
        <fullName evidence="2">Uncharacterized protein</fullName>
    </submittedName>
</protein>
<accession>A0A017HMT0</accession>
<comment type="caution">
    <text evidence="2">The sequence shown here is derived from an EMBL/GenBank/DDBJ whole genome shotgun (WGS) entry which is preliminary data.</text>
</comment>
<dbReference type="AlphaFoldDB" id="A0A017HMT0"/>
<dbReference type="Proteomes" id="UP000019666">
    <property type="component" value="Unassembled WGS sequence"/>
</dbReference>
<feature type="compositionally biased region" description="Basic and acidic residues" evidence="1">
    <location>
        <begin position="38"/>
        <end position="54"/>
    </location>
</feature>
<gene>
    <name evidence="2" type="ORF">Rumeso_03387</name>
</gene>
<dbReference type="HOGENOM" id="CLU_213366_0_0_5"/>
<proteinExistence type="predicted"/>
<evidence type="ECO:0000256" key="1">
    <source>
        <dbReference type="SAM" id="MobiDB-lite"/>
    </source>
</evidence>
<name>A0A017HMT0_9RHOB</name>
<organism evidence="2 3">
    <name type="scientific">Rubellimicrobium mesophilum DSM 19309</name>
    <dbReference type="NCBI Taxonomy" id="442562"/>
    <lineage>
        <taxon>Bacteria</taxon>
        <taxon>Pseudomonadati</taxon>
        <taxon>Pseudomonadota</taxon>
        <taxon>Alphaproteobacteria</taxon>
        <taxon>Rhodobacterales</taxon>
        <taxon>Roseobacteraceae</taxon>
        <taxon>Rubellimicrobium</taxon>
    </lineage>
</organism>
<evidence type="ECO:0000313" key="3">
    <source>
        <dbReference type="Proteomes" id="UP000019666"/>
    </source>
</evidence>